<evidence type="ECO:0000313" key="1">
    <source>
        <dbReference type="EMBL" id="WWD06157.1"/>
    </source>
</evidence>
<accession>A0AAX4KK67</accession>
<dbReference type="RefSeq" id="XP_066084124.1">
    <property type="nucleotide sequence ID" value="XM_066228027.1"/>
</dbReference>
<dbReference type="GeneID" id="91103044"/>
<gene>
    <name evidence="1" type="ORF">V865_004242</name>
</gene>
<dbReference type="Proteomes" id="UP001358614">
    <property type="component" value="Chromosome 1"/>
</dbReference>
<protein>
    <submittedName>
        <fullName evidence="1">Uncharacterized protein</fullName>
    </submittedName>
</protein>
<proteinExistence type="predicted"/>
<keyword evidence="2" id="KW-1185">Reference proteome</keyword>
<dbReference type="KEGG" id="ker:91103044"/>
<name>A0AAX4KK67_9TREE</name>
<sequence length="261" mass="29292">MSTVPSSGSQTSSRVCTNNEAHPSHLIVVDRTWTNESMTHVTHIISCVNDPRSGEEVNHKAEFNIVSASAELSTAESMNIVIPSTLKIHHRPWSEIATLKVDRDIRSEAEVNIRSQIECESTPTPMIMEEDQSRGKLRLDGEQWIPLQVHRPSLDSEALNGLDQDSKNLLSSIFNDNARDLTLSSISEDSDDRRVIWNFEPNDIGSLKPPKPTVSVWYQGSTDGDEYLEETPLSLARGLFEKYEDRNGVVWEDSCDITQKS</sequence>
<dbReference type="AlphaFoldDB" id="A0AAX4KK67"/>
<organism evidence="1 2">
    <name type="scientific">Kwoniella europaea PYCC6329</name>
    <dbReference type="NCBI Taxonomy" id="1423913"/>
    <lineage>
        <taxon>Eukaryota</taxon>
        <taxon>Fungi</taxon>
        <taxon>Dikarya</taxon>
        <taxon>Basidiomycota</taxon>
        <taxon>Agaricomycotina</taxon>
        <taxon>Tremellomycetes</taxon>
        <taxon>Tremellales</taxon>
        <taxon>Cryptococcaceae</taxon>
        <taxon>Kwoniella</taxon>
    </lineage>
</organism>
<evidence type="ECO:0000313" key="2">
    <source>
        <dbReference type="Proteomes" id="UP001358614"/>
    </source>
</evidence>
<dbReference type="EMBL" id="CP144089">
    <property type="protein sequence ID" value="WWD06157.1"/>
    <property type="molecule type" value="Genomic_DNA"/>
</dbReference>
<reference evidence="1 2" key="1">
    <citation type="submission" date="2024-01" db="EMBL/GenBank/DDBJ databases">
        <title>Comparative genomics of Cryptococcus and Kwoniella reveals pathogenesis evolution and contrasting modes of karyotype evolution via chromosome fusion or intercentromeric recombination.</title>
        <authorList>
            <person name="Coelho M.A."/>
            <person name="David-Palma M."/>
            <person name="Shea T."/>
            <person name="Bowers K."/>
            <person name="McGinley-Smith S."/>
            <person name="Mohammad A.W."/>
            <person name="Gnirke A."/>
            <person name="Yurkov A.M."/>
            <person name="Nowrousian M."/>
            <person name="Sun S."/>
            <person name="Cuomo C.A."/>
            <person name="Heitman J."/>
        </authorList>
    </citation>
    <scope>NUCLEOTIDE SEQUENCE [LARGE SCALE GENOMIC DNA]</scope>
    <source>
        <strain evidence="1 2">PYCC6329</strain>
    </source>
</reference>